<reference evidence="3 4" key="1">
    <citation type="submission" date="2021-02" db="EMBL/GenBank/DDBJ databases">
        <title>Lysobacter arenosi sp. nov., isolated from soil of gangwondo yeongwol, south Korea.</title>
        <authorList>
            <person name="Kim K.R."/>
            <person name="Kim K.H."/>
            <person name="Jeon C.O."/>
        </authorList>
    </citation>
    <scope>NUCLEOTIDE SEQUENCE [LARGE SCALE GENOMIC DNA]</scope>
    <source>
        <strain evidence="3 4">R7</strain>
    </source>
</reference>
<dbReference type="SMART" id="SM00240">
    <property type="entry name" value="FHA"/>
    <property type="match status" value="2"/>
</dbReference>
<evidence type="ECO:0000256" key="1">
    <source>
        <dbReference type="SAM" id="Phobius"/>
    </source>
</evidence>
<dbReference type="Gene3D" id="2.60.200.20">
    <property type="match status" value="2"/>
</dbReference>
<dbReference type="PROSITE" id="PS50006">
    <property type="entry name" value="FHA_DOMAIN"/>
    <property type="match status" value="1"/>
</dbReference>
<dbReference type="InterPro" id="IPR000253">
    <property type="entry name" value="FHA_dom"/>
</dbReference>
<keyword evidence="1" id="KW-1133">Transmembrane helix</keyword>
<dbReference type="InterPro" id="IPR050923">
    <property type="entry name" value="Cell_Proc_Reg/RNA_Proc"/>
</dbReference>
<evidence type="ECO:0000313" key="4">
    <source>
        <dbReference type="Proteomes" id="UP000663400"/>
    </source>
</evidence>
<evidence type="ECO:0000259" key="2">
    <source>
        <dbReference type="PROSITE" id="PS50006"/>
    </source>
</evidence>
<proteinExistence type="predicted"/>
<dbReference type="CDD" id="cd00060">
    <property type="entry name" value="FHA"/>
    <property type="match status" value="2"/>
</dbReference>
<dbReference type="EMBL" id="CP071517">
    <property type="protein sequence ID" value="QSX75143.1"/>
    <property type="molecule type" value="Genomic_DNA"/>
</dbReference>
<dbReference type="RefSeq" id="WP_200604395.1">
    <property type="nucleotide sequence ID" value="NZ_CP071517.1"/>
</dbReference>
<evidence type="ECO:0000313" key="3">
    <source>
        <dbReference type="EMBL" id="QSX75143.1"/>
    </source>
</evidence>
<dbReference type="InterPro" id="IPR008984">
    <property type="entry name" value="SMAD_FHA_dom_sf"/>
</dbReference>
<sequence length="270" mass="28251">MKLVFPGGEHPQVLLGHGINRVGSDPHSTIVIDHPGVLPQHCQLHVTAQGVMLDVPPGTAVTVNGRKVAGLITLRPGDSVGFDQVQAKLAALGPAPVVARQAPPTGPDLMPANDDPGVTAVRPVVPRFFLRGVSAEVSGRSDPLVGVITVGRSSESTMRFDSPGLSRNHARLMPTESGVQVEDLGSSNGSFINGKRVLRGEARVGDEIAFDTLRFRLAATAKSEPVQVVAAPRPAPRRRPVWPWLLAVALLASAAAGAYVVMAPGGLQML</sequence>
<dbReference type="PANTHER" id="PTHR23308">
    <property type="entry name" value="NUCLEAR INHIBITOR OF PROTEIN PHOSPHATASE-1"/>
    <property type="match status" value="1"/>
</dbReference>
<protein>
    <submittedName>
        <fullName evidence="3">FHA domain-containing protein</fullName>
    </submittedName>
</protein>
<organism evidence="3 4">
    <name type="scientific">Lysobacter arenosi</name>
    <dbReference type="NCBI Taxonomy" id="2795387"/>
    <lineage>
        <taxon>Bacteria</taxon>
        <taxon>Pseudomonadati</taxon>
        <taxon>Pseudomonadota</taxon>
        <taxon>Gammaproteobacteria</taxon>
        <taxon>Lysobacterales</taxon>
        <taxon>Lysobacteraceae</taxon>
        <taxon>Lysobacter</taxon>
    </lineage>
</organism>
<keyword evidence="1" id="KW-0812">Transmembrane</keyword>
<gene>
    <name evidence="3" type="ORF">HIV01_000760</name>
</gene>
<dbReference type="Pfam" id="PF00498">
    <property type="entry name" value="FHA"/>
    <property type="match status" value="2"/>
</dbReference>
<dbReference type="SUPFAM" id="SSF49879">
    <property type="entry name" value="SMAD/FHA domain"/>
    <property type="match status" value="2"/>
</dbReference>
<feature type="domain" description="FHA" evidence="2">
    <location>
        <begin position="148"/>
        <end position="197"/>
    </location>
</feature>
<keyword evidence="4" id="KW-1185">Reference proteome</keyword>
<feature type="transmembrane region" description="Helical" evidence="1">
    <location>
        <begin position="241"/>
        <end position="262"/>
    </location>
</feature>
<name>A0ABX7RAH9_9GAMM</name>
<dbReference type="Proteomes" id="UP000663400">
    <property type="component" value="Chromosome"/>
</dbReference>
<accession>A0ABX7RAH9</accession>
<keyword evidence="1" id="KW-0472">Membrane</keyword>